<gene>
    <name evidence="1" type="ordered locus">Echvi_2586</name>
</gene>
<sequence length="41" mass="4836">MKKESQFKKTGLPSDNRRVSQAILLPFYFNDISHHQNMTNL</sequence>
<organism evidence="1 2">
    <name type="scientific">Echinicola vietnamensis (strain DSM 17526 / LMG 23754 / KMM 6221)</name>
    <dbReference type="NCBI Taxonomy" id="926556"/>
    <lineage>
        <taxon>Bacteria</taxon>
        <taxon>Pseudomonadati</taxon>
        <taxon>Bacteroidota</taxon>
        <taxon>Cytophagia</taxon>
        <taxon>Cytophagales</taxon>
        <taxon>Cyclobacteriaceae</taxon>
        <taxon>Echinicola</taxon>
    </lineage>
</organism>
<protein>
    <submittedName>
        <fullName evidence="1">Uncharacterized protein</fullName>
    </submittedName>
</protein>
<dbReference type="Proteomes" id="UP000010796">
    <property type="component" value="Chromosome"/>
</dbReference>
<reference evidence="2" key="1">
    <citation type="submission" date="2012-02" db="EMBL/GenBank/DDBJ databases">
        <title>The complete genome of Echinicola vietnamensis DSM 17526.</title>
        <authorList>
            <person name="Lucas S."/>
            <person name="Copeland A."/>
            <person name="Lapidus A."/>
            <person name="Glavina del Rio T."/>
            <person name="Dalin E."/>
            <person name="Tice H."/>
            <person name="Bruce D."/>
            <person name="Goodwin L."/>
            <person name="Pitluck S."/>
            <person name="Peters L."/>
            <person name="Ovchinnikova G."/>
            <person name="Teshima H."/>
            <person name="Kyrpides N."/>
            <person name="Mavromatis K."/>
            <person name="Ivanova N."/>
            <person name="Brettin T."/>
            <person name="Detter J.C."/>
            <person name="Han C."/>
            <person name="Larimer F."/>
            <person name="Land M."/>
            <person name="Hauser L."/>
            <person name="Markowitz V."/>
            <person name="Cheng J.-F."/>
            <person name="Hugenholtz P."/>
            <person name="Woyke T."/>
            <person name="Wu D."/>
            <person name="Brambilla E."/>
            <person name="Klenk H.-P."/>
            <person name="Eisen J.A."/>
        </authorList>
    </citation>
    <scope>NUCLEOTIDE SEQUENCE [LARGE SCALE GENOMIC DNA]</scope>
    <source>
        <strain evidence="2">DSM 17526 / LMG 23754 / KMM 6221</strain>
    </source>
</reference>
<proteinExistence type="predicted"/>
<dbReference type="HOGENOM" id="CLU_3269200_0_0_10"/>
<evidence type="ECO:0000313" key="1">
    <source>
        <dbReference type="EMBL" id="AGA78828.1"/>
    </source>
</evidence>
<keyword evidence="2" id="KW-1185">Reference proteome</keyword>
<dbReference type="EMBL" id="CP003346">
    <property type="protein sequence ID" value="AGA78828.1"/>
    <property type="molecule type" value="Genomic_DNA"/>
</dbReference>
<accession>L0G0J1</accession>
<evidence type="ECO:0000313" key="2">
    <source>
        <dbReference type="Proteomes" id="UP000010796"/>
    </source>
</evidence>
<name>L0G0J1_ECHVK</name>
<dbReference type="KEGG" id="evi:Echvi_2586"/>
<dbReference type="AlphaFoldDB" id="L0G0J1"/>